<gene>
    <name evidence="8" type="ORF">BCR35DRAFT_348892</name>
</gene>
<keyword evidence="5" id="KW-0539">Nucleus</keyword>
<dbReference type="GO" id="GO:0005737">
    <property type="term" value="C:cytoplasm"/>
    <property type="evidence" value="ECO:0007669"/>
    <property type="project" value="UniProtKB-SubCell"/>
</dbReference>
<dbReference type="PROSITE" id="PS50076">
    <property type="entry name" value="DNAJ_2"/>
    <property type="match status" value="1"/>
</dbReference>
<dbReference type="SUPFAM" id="SSF46565">
    <property type="entry name" value="Chaperone J-domain"/>
    <property type="match status" value="1"/>
</dbReference>
<evidence type="ECO:0000313" key="9">
    <source>
        <dbReference type="Proteomes" id="UP000193467"/>
    </source>
</evidence>
<comment type="subcellular location">
    <subcellularLocation>
        <location evidence="2">Cytoplasm</location>
    </subcellularLocation>
    <subcellularLocation>
        <location evidence="1">Nucleus</location>
    </subcellularLocation>
</comment>
<dbReference type="STRING" id="106004.A0A1Y2G3J6"/>
<dbReference type="Proteomes" id="UP000193467">
    <property type="component" value="Unassembled WGS sequence"/>
</dbReference>
<keyword evidence="3" id="KW-0963">Cytoplasm</keyword>
<dbReference type="Gene3D" id="1.10.287.110">
    <property type="entry name" value="DnaJ domain"/>
    <property type="match status" value="1"/>
</dbReference>
<dbReference type="EMBL" id="MCGR01000001">
    <property type="protein sequence ID" value="ORY92504.1"/>
    <property type="molecule type" value="Genomic_DNA"/>
</dbReference>
<evidence type="ECO:0000256" key="3">
    <source>
        <dbReference type="ARBA" id="ARBA00022490"/>
    </source>
</evidence>
<feature type="compositionally biased region" description="Basic and acidic residues" evidence="6">
    <location>
        <begin position="268"/>
        <end position="277"/>
    </location>
</feature>
<dbReference type="AlphaFoldDB" id="A0A1Y2G3J6"/>
<dbReference type="CDD" id="cd06257">
    <property type="entry name" value="DnaJ"/>
    <property type="match status" value="1"/>
</dbReference>
<evidence type="ECO:0000256" key="6">
    <source>
        <dbReference type="SAM" id="MobiDB-lite"/>
    </source>
</evidence>
<organism evidence="8 9">
    <name type="scientific">Leucosporidium creatinivorum</name>
    <dbReference type="NCBI Taxonomy" id="106004"/>
    <lineage>
        <taxon>Eukaryota</taxon>
        <taxon>Fungi</taxon>
        <taxon>Dikarya</taxon>
        <taxon>Basidiomycota</taxon>
        <taxon>Pucciniomycotina</taxon>
        <taxon>Microbotryomycetes</taxon>
        <taxon>Leucosporidiales</taxon>
        <taxon>Leucosporidium</taxon>
    </lineage>
</organism>
<feature type="region of interest" description="Disordered" evidence="6">
    <location>
        <begin position="268"/>
        <end position="295"/>
    </location>
</feature>
<evidence type="ECO:0000313" key="8">
    <source>
        <dbReference type="EMBL" id="ORY92504.1"/>
    </source>
</evidence>
<accession>A0A1Y2G3J6</accession>
<sequence length="331" mass="36784">MGDVIEDVDYYALLEVEPTATLEQIKTAYRKRSLKVHPDRNPGNPEAAALFHDLKTASAILLDPIQRSSFDALLAARNARKLRFAALDNKRKAMAEELERGEREFKKRKEEERGQKSEVERLKEEGRRLREAKMGGGAAGQAKEAKERDEEVDRIREAERRRRKEANESPSGTIELGPLDTTLKIKFPKSSTITSSPDLINYLTTLLAPSSPDIDLILGGGDKIPKGRASVKFRTLAAAVRVMEAKDGNGEKGAWKGVEVGWAAGRRPEILGGEEKATPTPPPPAADSFPSAFPKSMLVDSDEDRILAQLRAKERQKMMEELERQEAEEEG</sequence>
<dbReference type="InterPro" id="IPR036869">
    <property type="entry name" value="J_dom_sf"/>
</dbReference>
<comment type="caution">
    <text evidence="8">The sequence shown here is derived from an EMBL/GenBank/DDBJ whole genome shotgun (WGS) entry which is preliminary data.</text>
</comment>
<dbReference type="GO" id="GO:0005681">
    <property type="term" value="C:spliceosomal complex"/>
    <property type="evidence" value="ECO:0007669"/>
    <property type="project" value="TreeGrafter"/>
</dbReference>
<dbReference type="PRINTS" id="PR00625">
    <property type="entry name" value="JDOMAIN"/>
</dbReference>
<dbReference type="OrthoDB" id="376357at2759"/>
<dbReference type="Pfam" id="PF00226">
    <property type="entry name" value="DnaJ"/>
    <property type="match status" value="1"/>
</dbReference>
<dbReference type="PANTHER" id="PTHR44313:SF1">
    <property type="entry name" value="DNAJ HOMOLOG SUBFAMILY C MEMBER 17"/>
    <property type="match status" value="1"/>
</dbReference>
<keyword evidence="9" id="KW-1185">Reference proteome</keyword>
<dbReference type="InterPro" id="IPR052094">
    <property type="entry name" value="Pre-mRNA-splicing_ERAD"/>
</dbReference>
<proteinExistence type="predicted"/>
<feature type="compositionally biased region" description="Basic and acidic residues" evidence="6">
    <location>
        <begin position="97"/>
        <end position="133"/>
    </location>
</feature>
<protein>
    <recommendedName>
        <fullName evidence="7">J domain-containing protein</fullName>
    </recommendedName>
</protein>
<dbReference type="InParanoid" id="A0A1Y2G3J6"/>
<dbReference type="SMART" id="SM00271">
    <property type="entry name" value="DnaJ"/>
    <property type="match status" value="1"/>
</dbReference>
<evidence type="ECO:0000256" key="4">
    <source>
        <dbReference type="ARBA" id="ARBA00023186"/>
    </source>
</evidence>
<dbReference type="FunCoup" id="A0A1Y2G3J6">
    <property type="interactions" value="656"/>
</dbReference>
<name>A0A1Y2G3J6_9BASI</name>
<dbReference type="InterPro" id="IPR001623">
    <property type="entry name" value="DnaJ_domain"/>
</dbReference>
<feature type="compositionally biased region" description="Basic and acidic residues" evidence="6">
    <location>
        <begin position="143"/>
        <end position="160"/>
    </location>
</feature>
<evidence type="ECO:0000256" key="5">
    <source>
        <dbReference type="ARBA" id="ARBA00023242"/>
    </source>
</evidence>
<keyword evidence="4" id="KW-0143">Chaperone</keyword>
<feature type="domain" description="J" evidence="7">
    <location>
        <begin position="9"/>
        <end position="74"/>
    </location>
</feature>
<evidence type="ECO:0000256" key="2">
    <source>
        <dbReference type="ARBA" id="ARBA00004496"/>
    </source>
</evidence>
<feature type="region of interest" description="Disordered" evidence="6">
    <location>
        <begin position="97"/>
        <end position="177"/>
    </location>
</feature>
<dbReference type="PANTHER" id="PTHR44313">
    <property type="entry name" value="DNAJ HOMOLOG SUBFAMILY C MEMBER 17"/>
    <property type="match status" value="1"/>
</dbReference>
<evidence type="ECO:0000259" key="7">
    <source>
        <dbReference type="PROSITE" id="PS50076"/>
    </source>
</evidence>
<evidence type="ECO:0000256" key="1">
    <source>
        <dbReference type="ARBA" id="ARBA00004123"/>
    </source>
</evidence>
<reference evidence="8 9" key="1">
    <citation type="submission" date="2016-07" db="EMBL/GenBank/DDBJ databases">
        <title>Pervasive Adenine N6-methylation of Active Genes in Fungi.</title>
        <authorList>
            <consortium name="DOE Joint Genome Institute"/>
            <person name="Mondo S.J."/>
            <person name="Dannebaum R.O."/>
            <person name="Kuo R.C."/>
            <person name="Labutti K."/>
            <person name="Haridas S."/>
            <person name="Kuo A."/>
            <person name="Salamov A."/>
            <person name="Ahrendt S.R."/>
            <person name="Lipzen A."/>
            <person name="Sullivan W."/>
            <person name="Andreopoulos W.B."/>
            <person name="Clum A."/>
            <person name="Lindquist E."/>
            <person name="Daum C."/>
            <person name="Ramamoorthy G.K."/>
            <person name="Gryganskyi A."/>
            <person name="Culley D."/>
            <person name="Magnuson J.K."/>
            <person name="James T.Y."/>
            <person name="O'Malley M.A."/>
            <person name="Stajich J.E."/>
            <person name="Spatafora J.W."/>
            <person name="Visel A."/>
            <person name="Grigoriev I.V."/>
        </authorList>
    </citation>
    <scope>NUCLEOTIDE SEQUENCE [LARGE SCALE GENOMIC DNA]</scope>
    <source>
        <strain evidence="8 9">62-1032</strain>
    </source>
</reference>
<dbReference type="GO" id="GO:0000390">
    <property type="term" value="P:spliceosomal complex disassembly"/>
    <property type="evidence" value="ECO:0007669"/>
    <property type="project" value="TreeGrafter"/>
</dbReference>